<name>A0A5P8VT82_9NOSO</name>
<dbReference type="EMBL" id="CP045226">
    <property type="protein sequence ID" value="QFS43534.1"/>
    <property type="molecule type" value="Genomic_DNA"/>
</dbReference>
<accession>A0A5P8VT82</accession>
<dbReference type="RefSeq" id="WP_152588286.1">
    <property type="nucleotide sequence ID" value="NZ_CP045226.1"/>
</dbReference>
<organism evidence="2 3">
    <name type="scientific">Nostoc sphaeroides CCNUC1</name>
    <dbReference type="NCBI Taxonomy" id="2653204"/>
    <lineage>
        <taxon>Bacteria</taxon>
        <taxon>Bacillati</taxon>
        <taxon>Cyanobacteriota</taxon>
        <taxon>Cyanophyceae</taxon>
        <taxon>Nostocales</taxon>
        <taxon>Nostocaceae</taxon>
        <taxon>Nostoc</taxon>
    </lineage>
</organism>
<gene>
    <name evidence="2" type="ORF">GXM_01007</name>
</gene>
<feature type="transmembrane region" description="Helical" evidence="1">
    <location>
        <begin position="21"/>
        <end position="39"/>
    </location>
</feature>
<evidence type="ECO:0000313" key="3">
    <source>
        <dbReference type="Proteomes" id="UP000326678"/>
    </source>
</evidence>
<keyword evidence="1" id="KW-0472">Membrane</keyword>
<sequence length="279" mass="32767">MTEEEIKEQEKIDKDHAQNKIVLTIMLFIFFSFGLSLIFQLFPKYLPQGILTTSIAGVISLASVDKIVKLVMNDAFQKTELFLKNKYDTHEVVDNQIKDFFSLVQQERSYYLVLNDLDLFVKKKAVLIGSLDEKGQEERGRSFEKSSTCVNELLYSWEEKGKKRNLIKSIVVSALEPFVDKNEPNYKDSCNHLYAYLRAWLVCSIRYQNPNLPIEWIERSSWNKQQQIQVIKYIRDDILERDILVKPQDKDKEPPLCDDSIKEVRKYLNILIEKIEQSI</sequence>
<dbReference type="KEGG" id="nsh:GXM_01007"/>
<evidence type="ECO:0000256" key="1">
    <source>
        <dbReference type="SAM" id="Phobius"/>
    </source>
</evidence>
<keyword evidence="1" id="KW-0812">Transmembrane</keyword>
<dbReference type="AlphaFoldDB" id="A0A5P8VT82"/>
<reference evidence="2 3" key="1">
    <citation type="submission" date="2019-10" db="EMBL/GenBank/DDBJ databases">
        <title>Genomic and transcriptomic insights into the perfect genentic adaptation of a filamentous nitrogen-fixing cyanobacterium to rice fields.</title>
        <authorList>
            <person name="Chen Z."/>
        </authorList>
    </citation>
    <scope>NUCLEOTIDE SEQUENCE [LARGE SCALE GENOMIC DNA]</scope>
    <source>
        <strain evidence="2">CCNUC1</strain>
    </source>
</reference>
<keyword evidence="1" id="KW-1133">Transmembrane helix</keyword>
<proteinExistence type="predicted"/>
<dbReference type="Proteomes" id="UP000326678">
    <property type="component" value="Chromosome Gxm1"/>
</dbReference>
<evidence type="ECO:0000313" key="2">
    <source>
        <dbReference type="EMBL" id="QFS43534.1"/>
    </source>
</evidence>
<protein>
    <submittedName>
        <fullName evidence="2">Uncharacterized protein</fullName>
    </submittedName>
</protein>
<keyword evidence="3" id="KW-1185">Reference proteome</keyword>